<name>A0A9P0I2N3_SPOLI</name>
<gene>
    <name evidence="3" type="ORF">SPLIT_LOCUS3699</name>
</gene>
<dbReference type="EMBL" id="LR824548">
    <property type="protein sequence ID" value="CAH1638341.1"/>
    <property type="molecule type" value="Genomic_DNA"/>
</dbReference>
<sequence length="526" mass="59946">MKILDDITLCVLFQLVCYLNDVHSSFEDSIQEMDDTLELDDSGSEQKELKHSHHHHHLRLGHHHRKGHSHEDNNDDYDDCDCSCSKCDAPSECCKNVCKSCASNIYQQQASALSGQSQASVVFVPYPYPLMVASPMMKSMNHHTAMLAHAPTTQSTTTTAAPITTTATAATTTTISPSSNTTGSRSNFEPSNALYLKSQNNENVLDSVLKSVVDDYTNIIVKTPEKSKSGNNKYMLTSLRRTKPTWMPKFGIVPISDDMAVKLMSQLRARYPIRAQKRPMHDPVCSVLLMCSMLQVSICIRNFHFPHPYIHGLGMYNHYPYYEDYDSESMVLRSHRNRHQYRYKANSDFSEPENHYKRECRCSCVKCRKPKPKPCCKDFCTQQCPMLNNIFVVPYPVPFVVSPLNQSITEQPTTHSSSPAPQTSTTTSTTPSTETSTTTPPPETKSTAVFFVRNQPKRFRIVADKRRRNMGNNDIRPPKFNRLPKYGIVPIPEKLAIRLMEQMRDDHRKNPYRRQANFDTNVLQNY</sequence>
<accession>A0A9P0I2N3</accession>
<dbReference type="AlphaFoldDB" id="A0A9P0I2N3"/>
<reference evidence="3" key="1">
    <citation type="submission" date="2022-02" db="EMBL/GenBank/DDBJ databases">
        <authorList>
            <person name="King R."/>
        </authorList>
    </citation>
    <scope>NUCLEOTIDE SEQUENCE</scope>
</reference>
<evidence type="ECO:0000313" key="3">
    <source>
        <dbReference type="EMBL" id="CAH1638341.1"/>
    </source>
</evidence>
<dbReference type="Proteomes" id="UP001153321">
    <property type="component" value="Chromosome 17"/>
</dbReference>
<evidence type="ECO:0000313" key="4">
    <source>
        <dbReference type="Proteomes" id="UP001153321"/>
    </source>
</evidence>
<keyword evidence="4" id="KW-1185">Reference proteome</keyword>
<feature type="compositionally biased region" description="Low complexity" evidence="1">
    <location>
        <begin position="412"/>
        <end position="438"/>
    </location>
</feature>
<feature type="signal peptide" evidence="2">
    <location>
        <begin position="1"/>
        <end position="24"/>
    </location>
</feature>
<feature type="chain" id="PRO_5040349260" evidence="2">
    <location>
        <begin position="25"/>
        <end position="526"/>
    </location>
</feature>
<organism evidence="3 4">
    <name type="scientific">Spodoptera littoralis</name>
    <name type="common">Egyptian cotton leafworm</name>
    <dbReference type="NCBI Taxonomy" id="7109"/>
    <lineage>
        <taxon>Eukaryota</taxon>
        <taxon>Metazoa</taxon>
        <taxon>Ecdysozoa</taxon>
        <taxon>Arthropoda</taxon>
        <taxon>Hexapoda</taxon>
        <taxon>Insecta</taxon>
        <taxon>Pterygota</taxon>
        <taxon>Neoptera</taxon>
        <taxon>Endopterygota</taxon>
        <taxon>Lepidoptera</taxon>
        <taxon>Glossata</taxon>
        <taxon>Ditrysia</taxon>
        <taxon>Noctuoidea</taxon>
        <taxon>Noctuidae</taxon>
        <taxon>Amphipyrinae</taxon>
        <taxon>Spodoptera</taxon>
    </lineage>
</organism>
<feature type="region of interest" description="Disordered" evidence="1">
    <location>
        <begin position="409"/>
        <end position="446"/>
    </location>
</feature>
<feature type="compositionally biased region" description="Basic residues" evidence="1">
    <location>
        <begin position="50"/>
        <end position="68"/>
    </location>
</feature>
<keyword evidence="2" id="KW-0732">Signal</keyword>
<evidence type="ECO:0000256" key="2">
    <source>
        <dbReference type="SAM" id="SignalP"/>
    </source>
</evidence>
<feature type="region of interest" description="Disordered" evidence="1">
    <location>
        <begin position="38"/>
        <end position="72"/>
    </location>
</feature>
<proteinExistence type="predicted"/>
<evidence type="ECO:0000256" key="1">
    <source>
        <dbReference type="SAM" id="MobiDB-lite"/>
    </source>
</evidence>
<protein>
    <submittedName>
        <fullName evidence="3">Uncharacterized protein</fullName>
    </submittedName>
</protein>